<dbReference type="CDD" id="cd02037">
    <property type="entry name" value="Mrp_NBP35"/>
    <property type="match status" value="1"/>
</dbReference>
<evidence type="ECO:0000256" key="6">
    <source>
        <dbReference type="ARBA" id="ARBA00023014"/>
    </source>
</evidence>
<dbReference type="STRING" id="102285.A0A0R3T9I0"/>
<dbReference type="HAMAP" id="MF_02040">
    <property type="entry name" value="Mrp_NBP35"/>
    <property type="match status" value="1"/>
</dbReference>
<dbReference type="SUPFAM" id="SSF52540">
    <property type="entry name" value="P-loop containing nucleoside triphosphate hydrolases"/>
    <property type="match status" value="1"/>
</dbReference>
<dbReference type="PANTHER" id="PTHR23264">
    <property type="entry name" value="NUCLEOTIDE-BINDING PROTEIN NBP35 YEAST -RELATED"/>
    <property type="match status" value="1"/>
</dbReference>
<dbReference type="GO" id="GO:0005524">
    <property type="term" value="F:ATP binding"/>
    <property type="evidence" value="ECO:0007669"/>
    <property type="project" value="UniProtKB-KW"/>
</dbReference>
<evidence type="ECO:0000256" key="4">
    <source>
        <dbReference type="ARBA" id="ARBA00022840"/>
    </source>
</evidence>
<reference evidence="9" key="1">
    <citation type="submission" date="2017-02" db="UniProtKB">
        <authorList>
            <consortium name="WormBaseParasite"/>
        </authorList>
    </citation>
    <scope>IDENTIFICATION</scope>
</reference>
<dbReference type="InterPro" id="IPR019591">
    <property type="entry name" value="Mrp/NBP35_ATP-bd"/>
</dbReference>
<protein>
    <submittedName>
        <fullName evidence="9">Cytosolic Fe-S cluster assembly factor NUBP1 homolog</fullName>
    </submittedName>
</protein>
<keyword evidence="2" id="KW-0479">Metal-binding</keyword>
<keyword evidence="8" id="KW-1185">Reference proteome</keyword>
<keyword evidence="4" id="KW-0067">ATP-binding</keyword>
<dbReference type="WBParaSite" id="HNAJ_0000371901-mRNA-1">
    <property type="protein sequence ID" value="HNAJ_0000371901-mRNA-1"/>
    <property type="gene ID" value="HNAJ_0000371901"/>
</dbReference>
<dbReference type="AlphaFoldDB" id="A0A0R3T9I0"/>
<dbReference type="GO" id="GO:0051539">
    <property type="term" value="F:4 iron, 4 sulfur cluster binding"/>
    <property type="evidence" value="ECO:0007669"/>
    <property type="project" value="UniProtKB-KW"/>
</dbReference>
<dbReference type="InterPro" id="IPR033756">
    <property type="entry name" value="YlxH/NBP35"/>
</dbReference>
<dbReference type="EMBL" id="UZAE01002268">
    <property type="protein sequence ID" value="VDN99576.1"/>
    <property type="molecule type" value="Genomic_DNA"/>
</dbReference>
<proteinExistence type="inferred from homology"/>
<gene>
    <name evidence="7" type="ORF">HNAJ_LOCUS3717</name>
</gene>
<keyword evidence="6" id="KW-0411">Iron-sulfur</keyword>
<dbReference type="InterPro" id="IPR027417">
    <property type="entry name" value="P-loop_NTPase"/>
</dbReference>
<dbReference type="GO" id="GO:0005829">
    <property type="term" value="C:cytosol"/>
    <property type="evidence" value="ECO:0007669"/>
    <property type="project" value="TreeGrafter"/>
</dbReference>
<keyword evidence="5" id="KW-0408">Iron</keyword>
<dbReference type="Gene3D" id="3.40.50.300">
    <property type="entry name" value="P-loop containing nucleotide triphosphate hydrolases"/>
    <property type="match status" value="1"/>
</dbReference>
<reference evidence="7 8" key="2">
    <citation type="submission" date="2018-11" db="EMBL/GenBank/DDBJ databases">
        <authorList>
            <consortium name="Pathogen Informatics"/>
        </authorList>
    </citation>
    <scope>NUCLEOTIDE SEQUENCE [LARGE SCALE GENOMIC DNA]</scope>
</reference>
<evidence type="ECO:0000256" key="3">
    <source>
        <dbReference type="ARBA" id="ARBA00022741"/>
    </source>
</evidence>
<dbReference type="GO" id="GO:0016226">
    <property type="term" value="P:iron-sulfur cluster assembly"/>
    <property type="evidence" value="ECO:0007669"/>
    <property type="project" value="InterPro"/>
</dbReference>
<keyword evidence="3" id="KW-0547">Nucleotide-binding</keyword>
<evidence type="ECO:0000313" key="7">
    <source>
        <dbReference type="EMBL" id="VDN99576.1"/>
    </source>
</evidence>
<evidence type="ECO:0000256" key="5">
    <source>
        <dbReference type="ARBA" id="ARBA00023004"/>
    </source>
</evidence>
<evidence type="ECO:0000313" key="9">
    <source>
        <dbReference type="WBParaSite" id="HNAJ_0000371901-mRNA-1"/>
    </source>
</evidence>
<dbReference type="OrthoDB" id="1741334at2759"/>
<accession>A0A0R3T9I0</accession>
<dbReference type="GO" id="GO:0046872">
    <property type="term" value="F:metal ion binding"/>
    <property type="evidence" value="ECO:0007669"/>
    <property type="project" value="UniProtKB-KW"/>
</dbReference>
<sequence length="337" mass="35747">MKSNDSSLPDNVPLHCPGPQSASAGKADSCTGCPNQAICASGAAKLSLEEREPEVVAELRKRLGRVKQCIFILSGKGGVGKSSVSVCLAWALSRLNQGHDQIGLLDLDICGPSIPCLMGCLDSEVHQSAAGWSPVYVTDNLALMSVGFLTSPDQALIWRGPRKNAFISDLLRKVSWSEDDEMSTPLDFLLIDTPPGTSDEHLSSVPYVKAAGCPVAAIIVTTPQEVALCDVRKEINFCEKIGLPIIGIVENMTGVRCPKCEVFTEIFPKTTGGADSLCGLEVMARIPLDSRLTRCLDEGRCPLSSEDGDASSDLEGVMKVFADLASAIKAKLSASHS</sequence>
<name>A0A0R3T9I0_RODNA</name>
<evidence type="ECO:0000256" key="1">
    <source>
        <dbReference type="ARBA" id="ARBA00022485"/>
    </source>
</evidence>
<evidence type="ECO:0000256" key="2">
    <source>
        <dbReference type="ARBA" id="ARBA00022723"/>
    </source>
</evidence>
<dbReference type="PANTHER" id="PTHR23264:SF35">
    <property type="entry name" value="CYTOSOLIC FE-S CLUSTER ASSEMBLY FACTOR NUBP1"/>
    <property type="match status" value="1"/>
</dbReference>
<dbReference type="Proteomes" id="UP000278807">
    <property type="component" value="Unassembled WGS sequence"/>
</dbReference>
<keyword evidence="1" id="KW-0004">4Fe-4S</keyword>
<organism evidence="9">
    <name type="scientific">Rodentolepis nana</name>
    <name type="common">Dwarf tapeworm</name>
    <name type="synonym">Hymenolepis nana</name>
    <dbReference type="NCBI Taxonomy" id="102285"/>
    <lineage>
        <taxon>Eukaryota</taxon>
        <taxon>Metazoa</taxon>
        <taxon>Spiralia</taxon>
        <taxon>Lophotrochozoa</taxon>
        <taxon>Platyhelminthes</taxon>
        <taxon>Cestoda</taxon>
        <taxon>Eucestoda</taxon>
        <taxon>Cyclophyllidea</taxon>
        <taxon>Hymenolepididae</taxon>
        <taxon>Rodentolepis</taxon>
    </lineage>
</organism>
<dbReference type="GO" id="GO:0140663">
    <property type="term" value="F:ATP-dependent FeS chaperone activity"/>
    <property type="evidence" value="ECO:0007669"/>
    <property type="project" value="InterPro"/>
</dbReference>
<evidence type="ECO:0000313" key="8">
    <source>
        <dbReference type="Proteomes" id="UP000278807"/>
    </source>
</evidence>
<dbReference type="Pfam" id="PF10609">
    <property type="entry name" value="ParA"/>
    <property type="match status" value="1"/>
</dbReference>